<dbReference type="Proteomes" id="UP000266328">
    <property type="component" value="Unassembled WGS sequence"/>
</dbReference>
<accession>A0A398CQD7</accession>
<dbReference type="EMBL" id="QXIS01000034">
    <property type="protein sequence ID" value="RIE05606.1"/>
    <property type="molecule type" value="Genomic_DNA"/>
</dbReference>
<dbReference type="AlphaFoldDB" id="A0A398CQD7"/>
<dbReference type="RefSeq" id="WP_119089565.1">
    <property type="nucleotide sequence ID" value="NZ_QXIS01000034.1"/>
</dbReference>
<dbReference type="SUPFAM" id="SSF55021">
    <property type="entry name" value="ACT-like"/>
    <property type="match status" value="1"/>
</dbReference>
<dbReference type="Gene3D" id="3.30.70.1150">
    <property type="entry name" value="ACT-like. Chain A, domain 2"/>
    <property type="match status" value="1"/>
</dbReference>
<name>A0A398CQD7_9BACT</name>
<proteinExistence type="predicted"/>
<reference evidence="1 2" key="1">
    <citation type="submission" date="2018-09" db="EMBL/GenBank/DDBJ databases">
        <title>Discovery and Ecogenomic Context for Candidatus Cryosericales, a Global Caldiserica Order Active in Thawing Permafrost.</title>
        <authorList>
            <person name="Martinez M.A."/>
            <person name="Woodcroft B.J."/>
            <person name="Ignacio Espinoza J.C."/>
            <person name="Zayed A."/>
            <person name="Singleton C.M."/>
            <person name="Boyd J."/>
            <person name="Li Y.-F."/>
            <person name="Purvine S."/>
            <person name="Maughan H."/>
            <person name="Hodgkins S.B."/>
            <person name="Anderson D."/>
            <person name="Sederholm M."/>
            <person name="Temperton B."/>
            <person name="Saleska S.R."/>
            <person name="Tyson G.W."/>
            <person name="Rich V.I."/>
        </authorList>
    </citation>
    <scope>NUCLEOTIDE SEQUENCE [LARGE SCALE GENOMIC DNA]</scope>
    <source>
        <strain evidence="1 2">SMC7</strain>
    </source>
</reference>
<evidence type="ECO:0000313" key="1">
    <source>
        <dbReference type="EMBL" id="RIE05606.1"/>
    </source>
</evidence>
<dbReference type="InterPro" id="IPR027271">
    <property type="entry name" value="Acetolactate_synth/TF_NikR_C"/>
</dbReference>
<dbReference type="InterPro" id="IPR023860">
    <property type="entry name" value="FeFe-hyd_TM1266"/>
</dbReference>
<comment type="caution">
    <text evidence="1">The sequence shown here is derived from an EMBL/GenBank/DDBJ whole genome shotgun (WGS) entry which is preliminary data.</text>
</comment>
<dbReference type="NCBIfam" id="TIGR03959">
    <property type="entry name" value="hyd_TM1266"/>
    <property type="match status" value="1"/>
</dbReference>
<keyword evidence="2" id="KW-1185">Reference proteome</keyword>
<dbReference type="OrthoDB" id="9796135at2"/>
<gene>
    <name evidence="1" type="ORF">SMC7_06635</name>
</gene>
<evidence type="ECO:0000313" key="2">
    <source>
        <dbReference type="Proteomes" id="UP000266328"/>
    </source>
</evidence>
<dbReference type="InterPro" id="IPR045865">
    <property type="entry name" value="ACT-like_dom_sf"/>
</dbReference>
<dbReference type="Pfam" id="PF21699">
    <property type="entry name" value="TM1266-like"/>
    <property type="match status" value="1"/>
</dbReference>
<organism evidence="1 2">
    <name type="scientific">Candidatus Cryosericum terrychapinii</name>
    <dbReference type="NCBI Taxonomy" id="2290919"/>
    <lineage>
        <taxon>Bacteria</taxon>
        <taxon>Pseudomonadati</taxon>
        <taxon>Caldisericota/Cryosericota group</taxon>
        <taxon>Candidatus Cryosericota</taxon>
        <taxon>Candidatus Cryosericia</taxon>
        <taxon>Candidatus Cryosericales</taxon>
        <taxon>Candidatus Cryosericaceae</taxon>
        <taxon>Candidatus Cryosericum</taxon>
    </lineage>
</organism>
<sequence length="87" mass="9225">MDSTKHVGVIAIIISKRETTAPKVNQILTNHGELIIGRLGLPYGDHGLHVISLIVDGEKEQLQGLAAELTAVPDTIVESTMSPVCLG</sequence>
<protein>
    <submittedName>
        <fullName evidence="1">CopG family transcriptional regulator</fullName>
    </submittedName>
</protein>